<dbReference type="EMBL" id="QPKB01000002">
    <property type="protein sequence ID" value="RWR78289.1"/>
    <property type="molecule type" value="Genomic_DNA"/>
</dbReference>
<evidence type="ECO:0000256" key="1">
    <source>
        <dbReference type="PROSITE-ProRule" id="PRU00982"/>
    </source>
</evidence>
<organism evidence="4 5">
    <name type="scientific">Cinnamomum micranthum f. kanehirae</name>
    <dbReference type="NCBI Taxonomy" id="337451"/>
    <lineage>
        <taxon>Eukaryota</taxon>
        <taxon>Viridiplantae</taxon>
        <taxon>Streptophyta</taxon>
        <taxon>Embryophyta</taxon>
        <taxon>Tracheophyta</taxon>
        <taxon>Spermatophyta</taxon>
        <taxon>Magnoliopsida</taxon>
        <taxon>Magnoliidae</taxon>
        <taxon>Laurales</taxon>
        <taxon>Lauraceae</taxon>
        <taxon>Cinnamomum</taxon>
    </lineage>
</organism>
<dbReference type="Proteomes" id="UP000283530">
    <property type="component" value="Unassembled WGS sequence"/>
</dbReference>
<keyword evidence="5" id="KW-1185">Reference proteome</keyword>
<name>A0A3S3Q3Z6_9MAGN</name>
<sequence>MSQIRAVTDSHQSPRSLSSNDSSKPSNPSPHPTLRPPLLRLSTRSDSSPPSAHPTLSEQERKRSCMVVNTGKLFIDAHIHVAQN</sequence>
<evidence type="ECO:0000313" key="4">
    <source>
        <dbReference type="EMBL" id="RWR78289.1"/>
    </source>
</evidence>
<feature type="domain" description="NPH3" evidence="3">
    <location>
        <begin position="1"/>
        <end position="84"/>
    </location>
</feature>
<feature type="compositionally biased region" description="Low complexity" evidence="2">
    <location>
        <begin position="13"/>
        <end position="26"/>
    </location>
</feature>
<evidence type="ECO:0000259" key="3">
    <source>
        <dbReference type="PROSITE" id="PS51649"/>
    </source>
</evidence>
<proteinExistence type="inferred from homology"/>
<reference evidence="4 5" key="1">
    <citation type="journal article" date="2019" name="Nat. Plants">
        <title>Stout camphor tree genome fills gaps in understanding of flowering plant genome evolution.</title>
        <authorList>
            <person name="Chaw S.M."/>
            <person name="Liu Y.C."/>
            <person name="Wu Y.W."/>
            <person name="Wang H.Y."/>
            <person name="Lin C.I."/>
            <person name="Wu C.S."/>
            <person name="Ke H.M."/>
            <person name="Chang L.Y."/>
            <person name="Hsu C.Y."/>
            <person name="Yang H.T."/>
            <person name="Sudianto E."/>
            <person name="Hsu M.H."/>
            <person name="Wu K.P."/>
            <person name="Wang L.N."/>
            <person name="Leebens-Mack J.H."/>
            <person name="Tsai I.J."/>
        </authorList>
    </citation>
    <scope>NUCLEOTIDE SEQUENCE [LARGE SCALE GENOMIC DNA]</scope>
    <source>
        <strain evidence="5">cv. Chaw 1501</strain>
        <tissue evidence="4">Young leaves</tissue>
    </source>
</reference>
<gene>
    <name evidence="4" type="ORF">CKAN_00681500</name>
</gene>
<dbReference type="PROSITE" id="PS51649">
    <property type="entry name" value="NPH3"/>
    <property type="match status" value="1"/>
</dbReference>
<feature type="compositionally biased region" description="Polar residues" evidence="2">
    <location>
        <begin position="1"/>
        <end position="11"/>
    </location>
</feature>
<protein>
    <recommendedName>
        <fullName evidence="3">NPH3 domain-containing protein</fullName>
    </recommendedName>
</protein>
<comment type="similarity">
    <text evidence="1">Belongs to the NPH3 family.</text>
</comment>
<comment type="caution">
    <text evidence="4">The sequence shown here is derived from an EMBL/GenBank/DDBJ whole genome shotgun (WGS) entry which is preliminary data.</text>
</comment>
<dbReference type="InterPro" id="IPR027356">
    <property type="entry name" value="NPH3_dom"/>
</dbReference>
<feature type="region of interest" description="Disordered" evidence="2">
    <location>
        <begin position="1"/>
        <end position="63"/>
    </location>
</feature>
<accession>A0A3S3Q3Z6</accession>
<dbReference type="AlphaFoldDB" id="A0A3S3Q3Z6"/>
<evidence type="ECO:0000256" key="2">
    <source>
        <dbReference type="SAM" id="MobiDB-lite"/>
    </source>
</evidence>
<evidence type="ECO:0000313" key="5">
    <source>
        <dbReference type="Proteomes" id="UP000283530"/>
    </source>
</evidence>
<feature type="compositionally biased region" description="Low complexity" evidence="2">
    <location>
        <begin position="36"/>
        <end position="50"/>
    </location>
</feature>